<dbReference type="SUPFAM" id="SSF50814">
    <property type="entry name" value="Lipocalins"/>
    <property type="match status" value="1"/>
</dbReference>
<evidence type="ECO:0000313" key="2">
    <source>
        <dbReference type="Proteomes" id="UP000198994"/>
    </source>
</evidence>
<dbReference type="EMBL" id="FNAV01000011">
    <property type="protein sequence ID" value="SDF01942.1"/>
    <property type="molecule type" value="Genomic_DNA"/>
</dbReference>
<keyword evidence="2" id="KW-1185">Reference proteome</keyword>
<gene>
    <name evidence="1" type="ORF">SAMN04488105_11172</name>
</gene>
<dbReference type="InterPro" id="IPR012674">
    <property type="entry name" value="Calycin"/>
</dbReference>
<organism evidence="1 2">
    <name type="scientific">Salipiger thiooxidans</name>
    <dbReference type="NCBI Taxonomy" id="282683"/>
    <lineage>
        <taxon>Bacteria</taxon>
        <taxon>Pseudomonadati</taxon>
        <taxon>Pseudomonadota</taxon>
        <taxon>Alphaproteobacteria</taxon>
        <taxon>Rhodobacterales</taxon>
        <taxon>Roseobacteraceae</taxon>
        <taxon>Salipiger</taxon>
    </lineage>
</organism>
<dbReference type="Proteomes" id="UP000198994">
    <property type="component" value="Unassembled WGS sequence"/>
</dbReference>
<proteinExistence type="predicted"/>
<sequence length="148" mass="15702">MRRLALALVLCGCAAAPELPQAPIPLRNPAAPVASQADVTQGRLGGDWVVVQGAGLTPGARLRFSDGAMSLDGVNMPLAETGPGRYAVGGQTLWIHWLDADNRTAAVGDPGGARVWIMDRTGRPGERLTAAREILEWYGYDLRRLDGS</sequence>
<dbReference type="Gene3D" id="2.40.128.20">
    <property type="match status" value="1"/>
</dbReference>
<dbReference type="RefSeq" id="WP_089961406.1">
    <property type="nucleotide sequence ID" value="NZ_FNAV01000011.1"/>
</dbReference>
<evidence type="ECO:0000313" key="1">
    <source>
        <dbReference type="EMBL" id="SDF01942.1"/>
    </source>
</evidence>
<reference evidence="2" key="1">
    <citation type="submission" date="2016-10" db="EMBL/GenBank/DDBJ databases">
        <authorList>
            <person name="Varghese N."/>
            <person name="Submissions S."/>
        </authorList>
    </citation>
    <scope>NUCLEOTIDE SEQUENCE [LARGE SCALE GENOMIC DNA]</scope>
    <source>
        <strain evidence="2">DSM 10146</strain>
    </source>
</reference>
<dbReference type="AlphaFoldDB" id="A0A1G7HN99"/>
<dbReference type="OrthoDB" id="594739at2"/>
<name>A0A1G7HN99_9RHOB</name>
<keyword evidence="1" id="KW-0449">Lipoprotein</keyword>
<dbReference type="STRING" id="282683.SAMN04488105_11172"/>
<protein>
    <submittedName>
        <fullName evidence="1">Apolipoprotein D and lipocalin family protein</fullName>
    </submittedName>
</protein>
<accession>A0A1G7HN99</accession>